<evidence type="ECO:0000313" key="18">
    <source>
        <dbReference type="Proteomes" id="UP000007073"/>
    </source>
</evidence>
<dbReference type="PROSITE" id="PS50885">
    <property type="entry name" value="HAMP"/>
    <property type="match status" value="1"/>
</dbReference>
<dbReference type="InterPro" id="IPR003661">
    <property type="entry name" value="HisK_dim/P_dom"/>
</dbReference>
<dbReference type="NCBIfam" id="TIGR00229">
    <property type="entry name" value="sensory_box"/>
    <property type="match status" value="1"/>
</dbReference>
<dbReference type="SMART" id="SM00086">
    <property type="entry name" value="PAC"/>
    <property type="match status" value="3"/>
</dbReference>
<evidence type="ECO:0000259" key="14">
    <source>
        <dbReference type="PROSITE" id="PS50112"/>
    </source>
</evidence>
<dbReference type="SUPFAM" id="SSF55785">
    <property type="entry name" value="PYP-like sensor domain (PAS domain)"/>
    <property type="match status" value="3"/>
</dbReference>
<dbReference type="Pfam" id="PF02743">
    <property type="entry name" value="dCache_1"/>
    <property type="match status" value="1"/>
</dbReference>
<evidence type="ECO:0000256" key="6">
    <source>
        <dbReference type="ARBA" id="ARBA00022679"/>
    </source>
</evidence>
<protein>
    <recommendedName>
        <fullName evidence="3">histidine kinase</fullName>
        <ecNumber evidence="3">2.7.13.3</ecNumber>
    </recommendedName>
</protein>
<reference evidence="17 18" key="1">
    <citation type="submission" date="2005-10" db="EMBL/GenBank/DDBJ databases">
        <title>Complete sequence of Geobacter metallireducens GS-15.</title>
        <authorList>
            <consortium name="US DOE Joint Genome Institute"/>
            <person name="Copeland A."/>
            <person name="Lucas S."/>
            <person name="Lapidus A."/>
            <person name="Barry K."/>
            <person name="Detter J.C."/>
            <person name="Glavina T."/>
            <person name="Hammon N."/>
            <person name="Israni S."/>
            <person name="Pitluck S."/>
            <person name="Di Bartolo G."/>
            <person name="Chain P."/>
            <person name="Schmutz J."/>
            <person name="Larimer F."/>
            <person name="Land M."/>
            <person name="Kyrpides N."/>
            <person name="Ivanova N."/>
            <person name="Richardson P."/>
        </authorList>
    </citation>
    <scope>NUCLEOTIDE SEQUENCE [LARGE SCALE GENOMIC DNA]</scope>
    <source>
        <strain evidence="18">ATCC 53774 / DSM 7210 / GS-15</strain>
    </source>
</reference>
<evidence type="ECO:0000256" key="11">
    <source>
        <dbReference type="SAM" id="Coils"/>
    </source>
</evidence>
<feature type="coiled-coil region" evidence="11">
    <location>
        <begin position="737"/>
        <end position="767"/>
    </location>
</feature>
<dbReference type="InterPro" id="IPR000700">
    <property type="entry name" value="PAS-assoc_C"/>
</dbReference>
<dbReference type="PANTHER" id="PTHR43065:SF50">
    <property type="entry name" value="HISTIDINE KINASE"/>
    <property type="match status" value="1"/>
</dbReference>
<dbReference type="GO" id="GO:0000155">
    <property type="term" value="F:phosphorelay sensor kinase activity"/>
    <property type="evidence" value="ECO:0007669"/>
    <property type="project" value="InterPro"/>
</dbReference>
<dbReference type="Pfam" id="PF00672">
    <property type="entry name" value="HAMP"/>
    <property type="match status" value="1"/>
</dbReference>
<dbReference type="InterPro" id="IPR004358">
    <property type="entry name" value="Sig_transdc_His_kin-like_C"/>
</dbReference>
<dbReference type="SUPFAM" id="SSF47384">
    <property type="entry name" value="Homodimeric domain of signal transducing histidine kinase"/>
    <property type="match status" value="1"/>
</dbReference>
<evidence type="ECO:0000256" key="2">
    <source>
        <dbReference type="ARBA" id="ARBA00004651"/>
    </source>
</evidence>
<accession>Q39PY8</accession>
<evidence type="ECO:0000259" key="16">
    <source>
        <dbReference type="PROSITE" id="PS50885"/>
    </source>
</evidence>
<keyword evidence="7 12" id="KW-0812">Transmembrane</keyword>
<evidence type="ECO:0000256" key="4">
    <source>
        <dbReference type="ARBA" id="ARBA00022475"/>
    </source>
</evidence>
<dbReference type="Pfam" id="PF08447">
    <property type="entry name" value="PAS_3"/>
    <property type="match status" value="1"/>
</dbReference>
<dbReference type="PROSITE" id="PS50112">
    <property type="entry name" value="PAS"/>
    <property type="match status" value="1"/>
</dbReference>
<evidence type="ECO:0000313" key="17">
    <source>
        <dbReference type="EMBL" id="ABB33686.1"/>
    </source>
</evidence>
<comment type="subcellular location">
    <subcellularLocation>
        <location evidence="2">Cell membrane</location>
        <topology evidence="2">Multi-pass membrane protein</topology>
    </subcellularLocation>
</comment>
<dbReference type="InterPro" id="IPR013655">
    <property type="entry name" value="PAS_fold_3"/>
</dbReference>
<dbReference type="SUPFAM" id="SSF158472">
    <property type="entry name" value="HAMP domain-like"/>
    <property type="match status" value="1"/>
</dbReference>
<feature type="domain" description="PAS" evidence="14">
    <location>
        <begin position="363"/>
        <end position="426"/>
    </location>
</feature>
<dbReference type="CDD" id="cd06225">
    <property type="entry name" value="HAMP"/>
    <property type="match status" value="1"/>
</dbReference>
<dbReference type="PROSITE" id="PS50113">
    <property type="entry name" value="PAC"/>
    <property type="match status" value="1"/>
</dbReference>
<keyword evidence="11" id="KW-0175">Coiled coil</keyword>
<keyword evidence="9 12" id="KW-1133">Transmembrane helix</keyword>
<dbReference type="FunFam" id="3.30.450.20:FF:000099">
    <property type="entry name" value="Sensory box sensor histidine kinase"/>
    <property type="match status" value="1"/>
</dbReference>
<dbReference type="SMART" id="SM00387">
    <property type="entry name" value="HATPase_c"/>
    <property type="match status" value="1"/>
</dbReference>
<dbReference type="PROSITE" id="PS50109">
    <property type="entry name" value="HIS_KIN"/>
    <property type="match status" value="1"/>
</dbReference>
<dbReference type="eggNOG" id="COG2202">
    <property type="taxonomic scope" value="Bacteria"/>
</dbReference>
<dbReference type="InterPro" id="IPR000014">
    <property type="entry name" value="PAS"/>
</dbReference>
<evidence type="ECO:0000256" key="5">
    <source>
        <dbReference type="ARBA" id="ARBA00022553"/>
    </source>
</evidence>
<dbReference type="HOGENOM" id="CLU_000445_114_21_7"/>
<feature type="transmembrane region" description="Helical" evidence="12">
    <location>
        <begin position="276"/>
        <end position="297"/>
    </location>
</feature>
<evidence type="ECO:0000256" key="12">
    <source>
        <dbReference type="SAM" id="Phobius"/>
    </source>
</evidence>
<dbReference type="Pfam" id="PF08448">
    <property type="entry name" value="PAS_4"/>
    <property type="match status" value="1"/>
</dbReference>
<dbReference type="EC" id="2.7.13.3" evidence="3"/>
<feature type="domain" description="PAC" evidence="15">
    <location>
        <begin position="429"/>
        <end position="481"/>
    </location>
</feature>
<name>Q39PY8_GEOMG</name>
<sequence length="1021" mass="113721">MSIKTRMSVIACCLVAGFLVLTAVPAYIYISSELKRQISSEQFALARYMAAHFDDNVDMAREKIAKCAAALNPAEVNDPAGLREFLEFEQELQTFFDQGMYVIRLDGTLVAATSRDAALRKISPDEIDLLVRGKAVSNACASPHGPIPCLTVAAPIRDRSGSLVAVLAGRLDVTKKHFLGELTALKVGSDGYAYVIDSRRTLIMHTDRIRILETLHVGANEGIEKALHGFEGTVENTNASGVRGLTSFKRLSSAGWILAVHLPLQEAYDSLYRVRFYFGIMLAAAMFCSAMVVWFVMGRVVAPLLSLTRHVRDMAEKNGADRLVRVDTPDEIGDLARAFNGMVRKIEQQRGELERAKDFHLLLFEEFPTLIWRMGLDGRCNYLNRTWFEFTGRRSAEALGDGWLEDIHPDDRPEVEHCFAKAFAARSAYVMEYRLLHRNGEFRWIEDNGRPFNDLDGNFAGYIGFSLDITERMRAVEALRESERFARSTVDALSSHIAILDATGTIVAVNKAWREFVLANPPLSNNVNEGANYLAVCDAAVGEDAETAQSFAQGIRNVLEGKAAVFSREYSCHSPEEKCWFVGRVTRFSGDGPPLVVVAHENVTVRKLAEEELARSREELVAKHKELKSAFLQVAQGKKEWELTLDCIGDLVIMADAAGRVRRCNRAVTELARKPVDELIGRPWPEVVILPEVETDSYANGGGEIHHRETNRWFLLTSYPFTGTGTEKGAVITLHDVTEAKRSALELEQANTELKETQSQMLQREKMASIGQLAAGVAHEINNPMGFITSNLGTLRKYGDKLLEFMAFIAEKAESHLDLRKEIEAERRRLKIDYVADDLENLITESLEGAERVRKIVADLKSFSRVDEAEYKVVDLTECLDSTINIVWNELKYKATLKKEYGELPPLRCYPQQLNQVFMNLLVNAAHAIETQGEITVRTRSKEGWVSIAIEDNGCGIPDDVMARIFEPFFTTKEVGRGTGLGLSISYDIVKKHGGEITVTSEQGKGTTFVVRLPSCAAGQG</sequence>
<dbReference type="CDD" id="cd18773">
    <property type="entry name" value="PDC1_HK_sensor"/>
    <property type="match status" value="1"/>
</dbReference>
<keyword evidence="18" id="KW-1185">Reference proteome</keyword>
<dbReference type="CDD" id="cd18774">
    <property type="entry name" value="PDC2_HK_sensor"/>
    <property type="match status" value="1"/>
</dbReference>
<dbReference type="InterPro" id="IPR035965">
    <property type="entry name" value="PAS-like_dom_sf"/>
</dbReference>
<dbReference type="InterPro" id="IPR003660">
    <property type="entry name" value="HAMP_dom"/>
</dbReference>
<evidence type="ECO:0000259" key="13">
    <source>
        <dbReference type="PROSITE" id="PS50109"/>
    </source>
</evidence>
<dbReference type="InterPro" id="IPR005467">
    <property type="entry name" value="His_kinase_dom"/>
</dbReference>
<dbReference type="Pfam" id="PF02518">
    <property type="entry name" value="HATPase_c"/>
    <property type="match status" value="1"/>
</dbReference>
<gene>
    <name evidence="17" type="ordered locus">Gmet_3478</name>
</gene>
<dbReference type="InterPro" id="IPR003594">
    <property type="entry name" value="HATPase_dom"/>
</dbReference>
<dbReference type="Proteomes" id="UP000007073">
    <property type="component" value="Chromosome"/>
</dbReference>
<dbReference type="InterPro" id="IPR013656">
    <property type="entry name" value="PAS_4"/>
</dbReference>
<dbReference type="eggNOG" id="COG4191">
    <property type="taxonomic scope" value="Bacteria"/>
</dbReference>
<keyword evidence="10 12" id="KW-0472">Membrane</keyword>
<dbReference type="GO" id="GO:0005886">
    <property type="term" value="C:plasma membrane"/>
    <property type="evidence" value="ECO:0007669"/>
    <property type="project" value="UniProtKB-SubCell"/>
</dbReference>
<dbReference type="eggNOG" id="COG2770">
    <property type="taxonomic scope" value="Bacteria"/>
</dbReference>
<dbReference type="Gene3D" id="3.30.565.10">
    <property type="entry name" value="Histidine kinase-like ATPase, C-terminal domain"/>
    <property type="match status" value="1"/>
</dbReference>
<evidence type="ECO:0000256" key="9">
    <source>
        <dbReference type="ARBA" id="ARBA00022989"/>
    </source>
</evidence>
<dbReference type="SMART" id="SM00304">
    <property type="entry name" value="HAMP"/>
    <property type="match status" value="1"/>
</dbReference>
<dbReference type="SMART" id="SM00091">
    <property type="entry name" value="PAS"/>
    <property type="match status" value="3"/>
</dbReference>
<dbReference type="Gene3D" id="3.30.450.20">
    <property type="entry name" value="PAS domain"/>
    <property type="match status" value="4"/>
</dbReference>
<feature type="domain" description="Histidine kinase" evidence="13">
    <location>
        <begin position="776"/>
        <end position="1017"/>
    </location>
</feature>
<dbReference type="Gene3D" id="6.10.340.10">
    <property type="match status" value="1"/>
</dbReference>
<keyword evidence="4" id="KW-1003">Cell membrane</keyword>
<dbReference type="KEGG" id="gme:Gmet_3478"/>
<evidence type="ECO:0000256" key="8">
    <source>
        <dbReference type="ARBA" id="ARBA00022777"/>
    </source>
</evidence>
<evidence type="ECO:0000259" key="15">
    <source>
        <dbReference type="PROSITE" id="PS50113"/>
    </source>
</evidence>
<dbReference type="PANTHER" id="PTHR43065">
    <property type="entry name" value="SENSOR HISTIDINE KINASE"/>
    <property type="match status" value="1"/>
</dbReference>
<dbReference type="CDD" id="cd00130">
    <property type="entry name" value="PAS"/>
    <property type="match status" value="2"/>
</dbReference>
<organism evidence="17 18">
    <name type="scientific">Geobacter metallireducens (strain ATCC 53774 / DSM 7210 / GS-15)</name>
    <dbReference type="NCBI Taxonomy" id="269799"/>
    <lineage>
        <taxon>Bacteria</taxon>
        <taxon>Pseudomonadati</taxon>
        <taxon>Thermodesulfobacteriota</taxon>
        <taxon>Desulfuromonadia</taxon>
        <taxon>Geobacterales</taxon>
        <taxon>Geobacteraceae</taxon>
        <taxon>Geobacter</taxon>
    </lineage>
</organism>
<dbReference type="SUPFAM" id="SSF55874">
    <property type="entry name" value="ATPase domain of HSP90 chaperone/DNA topoisomerase II/histidine kinase"/>
    <property type="match status" value="1"/>
</dbReference>
<dbReference type="PRINTS" id="PR00344">
    <property type="entry name" value="BCTRLSENSOR"/>
</dbReference>
<dbReference type="Gene3D" id="1.10.287.130">
    <property type="match status" value="1"/>
</dbReference>
<dbReference type="CDD" id="cd00082">
    <property type="entry name" value="HisKA"/>
    <property type="match status" value="1"/>
</dbReference>
<evidence type="ECO:0000256" key="1">
    <source>
        <dbReference type="ARBA" id="ARBA00000085"/>
    </source>
</evidence>
<dbReference type="STRING" id="269799.Gmet_3478"/>
<dbReference type="SMART" id="SM00388">
    <property type="entry name" value="HisKA"/>
    <property type="match status" value="1"/>
</dbReference>
<dbReference type="InterPro" id="IPR033479">
    <property type="entry name" value="dCache_1"/>
</dbReference>
<evidence type="ECO:0000256" key="10">
    <source>
        <dbReference type="ARBA" id="ARBA00023136"/>
    </source>
</evidence>
<dbReference type="InterPro" id="IPR036890">
    <property type="entry name" value="HATPase_C_sf"/>
</dbReference>
<dbReference type="RefSeq" id="WP_011366197.1">
    <property type="nucleotide sequence ID" value="NC_007517.1"/>
</dbReference>
<keyword evidence="8 17" id="KW-0418">Kinase</keyword>
<keyword evidence="6" id="KW-0808">Transferase</keyword>
<dbReference type="InterPro" id="IPR001610">
    <property type="entry name" value="PAC"/>
</dbReference>
<proteinExistence type="predicted"/>
<dbReference type="AlphaFoldDB" id="Q39PY8"/>
<dbReference type="InterPro" id="IPR036097">
    <property type="entry name" value="HisK_dim/P_sf"/>
</dbReference>
<comment type="catalytic activity">
    <reaction evidence="1">
        <text>ATP + protein L-histidine = ADP + protein N-phospho-L-histidine.</text>
        <dbReference type="EC" id="2.7.13.3"/>
    </reaction>
</comment>
<keyword evidence="5" id="KW-0597">Phosphoprotein</keyword>
<evidence type="ECO:0000256" key="3">
    <source>
        <dbReference type="ARBA" id="ARBA00012438"/>
    </source>
</evidence>
<reference evidence="17 18" key="2">
    <citation type="journal article" date="2009" name="BMC Microbiol.">
        <title>The genome sequence of Geobacter metallireducens: features of metabolism, physiology and regulation common and dissimilar to Geobacter sulfurreducens.</title>
        <authorList>
            <person name="Aklujkar M."/>
            <person name="Krushkal J."/>
            <person name="DiBartolo G."/>
            <person name="Lapidus A."/>
            <person name="Land M.L."/>
            <person name="Lovley D.R."/>
        </authorList>
    </citation>
    <scope>NUCLEOTIDE SEQUENCE [LARGE SCALE GENOMIC DNA]</scope>
    <source>
        <strain evidence="18">ATCC 53774 / DSM 7210 / GS-15</strain>
    </source>
</reference>
<evidence type="ECO:0000256" key="7">
    <source>
        <dbReference type="ARBA" id="ARBA00022692"/>
    </source>
</evidence>
<feature type="domain" description="HAMP" evidence="16">
    <location>
        <begin position="298"/>
        <end position="351"/>
    </location>
</feature>
<dbReference type="EMBL" id="CP000148">
    <property type="protein sequence ID" value="ABB33686.1"/>
    <property type="molecule type" value="Genomic_DNA"/>
</dbReference>